<comment type="caution">
    <text evidence="2">The sequence shown here is derived from an EMBL/GenBank/DDBJ whole genome shotgun (WGS) entry which is preliminary data.</text>
</comment>
<evidence type="ECO:0000313" key="4">
    <source>
        <dbReference type="Proteomes" id="UP000607653"/>
    </source>
</evidence>
<evidence type="ECO:0000313" key="2">
    <source>
        <dbReference type="EMBL" id="DAD32841.1"/>
    </source>
</evidence>
<dbReference type="EMBL" id="DUZY01000003">
    <property type="protein sequence ID" value="DAD32841.1"/>
    <property type="molecule type" value="Genomic_DNA"/>
</dbReference>
<organism evidence="2 4">
    <name type="scientific">Nelumbo nucifera</name>
    <name type="common">Sacred lotus</name>
    <dbReference type="NCBI Taxonomy" id="4432"/>
    <lineage>
        <taxon>Eukaryota</taxon>
        <taxon>Viridiplantae</taxon>
        <taxon>Streptophyta</taxon>
        <taxon>Embryophyta</taxon>
        <taxon>Tracheophyta</taxon>
        <taxon>Spermatophyta</taxon>
        <taxon>Magnoliopsida</taxon>
        <taxon>Proteales</taxon>
        <taxon>Nelumbonaceae</taxon>
        <taxon>Nelumbo</taxon>
    </lineage>
</organism>
<accession>A0A822YMN7</accession>
<keyword evidence="4" id="KW-1185">Reference proteome</keyword>
<dbReference type="EMBL" id="DUZY01000006">
    <property type="protein sequence ID" value="DAD43628.1"/>
    <property type="molecule type" value="Genomic_DNA"/>
</dbReference>
<dbReference type="EMBL" id="DUZY01000003">
    <property type="protein sequence ID" value="DAD32835.1"/>
    <property type="molecule type" value="Genomic_DNA"/>
</dbReference>
<name>A0A822YMN7_NELNU</name>
<evidence type="ECO:0000313" key="1">
    <source>
        <dbReference type="EMBL" id="DAD32835.1"/>
    </source>
</evidence>
<dbReference type="Proteomes" id="UP000607653">
    <property type="component" value="Unassembled WGS sequence"/>
</dbReference>
<protein>
    <submittedName>
        <fullName evidence="2">Uncharacterized protein</fullName>
    </submittedName>
</protein>
<evidence type="ECO:0000313" key="3">
    <source>
        <dbReference type="EMBL" id="DAD43628.1"/>
    </source>
</evidence>
<dbReference type="AlphaFoldDB" id="A0A822YMN7"/>
<gene>
    <name evidence="3" type="ORF">HUJ06_001858</name>
    <name evidence="1" type="ORF">HUJ06_011686</name>
    <name evidence="2" type="ORF">HUJ06_011692</name>
</gene>
<reference evidence="2 4" key="1">
    <citation type="journal article" date="2020" name="Mol. Biol. Evol.">
        <title>Distinct Expression and Methylation Patterns for Genes with Different Fates following a Single Whole-Genome Duplication in Flowering Plants.</title>
        <authorList>
            <person name="Shi T."/>
            <person name="Rahmani R.S."/>
            <person name="Gugger P.F."/>
            <person name="Wang M."/>
            <person name="Li H."/>
            <person name="Zhang Y."/>
            <person name="Li Z."/>
            <person name="Wang Q."/>
            <person name="Van de Peer Y."/>
            <person name="Marchal K."/>
            <person name="Chen J."/>
        </authorList>
    </citation>
    <scope>NUCLEOTIDE SEQUENCE [LARGE SCALE GENOMIC DNA]</scope>
    <source>
        <tissue evidence="2">Leaf</tissue>
    </source>
</reference>
<proteinExistence type="predicted"/>
<sequence>MKNQSEPVNERGNRFTFKTGDLFPTLNCEL</sequence>